<protein>
    <submittedName>
        <fullName evidence="1">Spore protease YyaC</fullName>
    </submittedName>
</protein>
<evidence type="ECO:0000313" key="2">
    <source>
        <dbReference type="Proteomes" id="UP001651880"/>
    </source>
</evidence>
<gene>
    <name evidence="1" type="primary">yyaC</name>
    <name evidence="1" type="ORF">LJD61_03075</name>
</gene>
<keyword evidence="1" id="KW-0378">Hydrolase</keyword>
<evidence type="ECO:0000313" key="1">
    <source>
        <dbReference type="EMBL" id="MCQ1528531.1"/>
    </source>
</evidence>
<proteinExistence type="predicted"/>
<dbReference type="NCBIfam" id="TIGR02841">
    <property type="entry name" value="spore_YyaC"/>
    <property type="match status" value="1"/>
</dbReference>
<dbReference type="EMBL" id="JAJEKE010000002">
    <property type="protein sequence ID" value="MCQ1528531.1"/>
    <property type="molecule type" value="Genomic_DNA"/>
</dbReference>
<accession>A0ABT1NDV2</accession>
<dbReference type="RefSeq" id="WP_255226053.1">
    <property type="nucleotide sequence ID" value="NZ_JAJEKE010000002.1"/>
</dbReference>
<keyword evidence="1" id="KW-0645">Protease</keyword>
<dbReference type="GO" id="GO:0008233">
    <property type="term" value="F:peptidase activity"/>
    <property type="evidence" value="ECO:0007669"/>
    <property type="project" value="UniProtKB-KW"/>
</dbReference>
<keyword evidence="2" id="KW-1185">Reference proteome</keyword>
<dbReference type="InterPro" id="IPR009665">
    <property type="entry name" value="YyaC"/>
</dbReference>
<organism evidence="1 2">
    <name type="scientific">Lutispora saccharofermentans</name>
    <dbReference type="NCBI Taxonomy" id="3024236"/>
    <lineage>
        <taxon>Bacteria</taxon>
        <taxon>Bacillati</taxon>
        <taxon>Bacillota</taxon>
        <taxon>Clostridia</taxon>
        <taxon>Lutisporales</taxon>
        <taxon>Lutisporaceae</taxon>
        <taxon>Lutispora</taxon>
    </lineage>
</organism>
<reference evidence="1 2" key="1">
    <citation type="submission" date="2021-10" db="EMBL/GenBank/DDBJ databases">
        <title>Lutispora strain m25 sp. nov., a thermophilic, non-spore-forming bacterium isolated from a lab-scale methanogenic bioreactor digesting anaerobic sludge.</title>
        <authorList>
            <person name="El Houari A."/>
            <person name="Mcdonald J."/>
        </authorList>
    </citation>
    <scope>NUCLEOTIDE SEQUENCE [LARGE SCALE GENOMIC DNA]</scope>
    <source>
        <strain evidence="2">m25</strain>
    </source>
</reference>
<dbReference type="InterPro" id="IPR023430">
    <property type="entry name" value="Pept_HybD-like_dom_sf"/>
</dbReference>
<comment type="caution">
    <text evidence="1">The sequence shown here is derived from an EMBL/GenBank/DDBJ whole genome shotgun (WGS) entry which is preliminary data.</text>
</comment>
<dbReference type="SUPFAM" id="SSF53163">
    <property type="entry name" value="HybD-like"/>
    <property type="match status" value="1"/>
</dbReference>
<dbReference type="Pfam" id="PF06866">
    <property type="entry name" value="DUF1256"/>
    <property type="match status" value="1"/>
</dbReference>
<dbReference type="Proteomes" id="UP001651880">
    <property type="component" value="Unassembled WGS sequence"/>
</dbReference>
<sequence length="172" mass="18745">MEECSKAYYFQRDSHIILASYLNRHIKGSCLVFCIGTDRYIGDCLGPLTGTFLSKLDLGIPVIGTLDDPVHAVNLSKNVYDIKKKYPDHKIIAVDACLGNEDSIGSIQIKNGPIHPGKGVGKRLPPVGDISIVGIVDSSESGEFLSMHNIRLSLIMKMSEVITRGIYAALVK</sequence>
<dbReference type="GO" id="GO:0006508">
    <property type="term" value="P:proteolysis"/>
    <property type="evidence" value="ECO:0007669"/>
    <property type="project" value="UniProtKB-KW"/>
</dbReference>
<name>A0ABT1NDV2_9FIRM</name>